<dbReference type="SUPFAM" id="SSF55729">
    <property type="entry name" value="Acyl-CoA N-acyltransferases (Nat)"/>
    <property type="match status" value="1"/>
</dbReference>
<sequence>MEIRFVLPSEAAQLARNVVSSFPSKTPDALLRNMESELYQPDEGRYLGCFDDDGTLVGSILMMDFTLNVRGVMMPMGAAAYVSTNFLRKKEHTAMTMLRVLMGYYQKLGTAIGCLHPFMPSFYRKMGYGYCNENILYQPRASMIRSFGDKSGLSFAGPDDKEDILRFYRAYAERTNGATVHHFMDPHRIFDMPYVVVCRRDGRITGYLTFEFVDVDHYTDMYHDLMVREMIYEDAETLKQFMTFFASQVDQIERVRILSPDEYLHVMFKNPDTGENRAHDGCIHEIGRKTMGYMVRIFDIRQYFSVQTHCEVPVSRPFTLALQVRDTFLEHNNGTFLLEVNGGTVTLTETGTPDVTLSTQIADLSSLVMGAIPLREFLAYDRMTLSDPNYAEDIQRTIGWSVKPKNLTYF</sequence>
<dbReference type="InterPro" id="IPR016181">
    <property type="entry name" value="Acyl_CoA_acyltransferase"/>
</dbReference>
<dbReference type="Gene3D" id="3.40.630.30">
    <property type="match status" value="2"/>
</dbReference>
<dbReference type="EMBL" id="CP011307">
    <property type="protein sequence ID" value="ALP94759.1"/>
    <property type="molecule type" value="Genomic_DNA"/>
</dbReference>
<dbReference type="KEGG" id="ibu:IB211_02368"/>
<reference evidence="3 4" key="1">
    <citation type="journal article" date="2015" name="Nat. Commun.">
        <title>Production of butyrate from lysine and the Amadori product fructoselysine by a human gut commensal.</title>
        <authorList>
            <person name="Bui T.P."/>
            <person name="Ritari J."/>
            <person name="Boeren S."/>
            <person name="de Waard P."/>
            <person name="Plugge C.M."/>
            <person name="de Vos W.M."/>
        </authorList>
    </citation>
    <scope>NUCLEOTIDE SEQUENCE [LARGE SCALE GENOMIC DNA]</scope>
    <source>
        <strain evidence="3 4">AF211</strain>
    </source>
</reference>
<dbReference type="Proteomes" id="UP000064844">
    <property type="component" value="Chromosome"/>
</dbReference>
<dbReference type="PANTHER" id="PTHR37817">
    <property type="entry name" value="N-ACETYLTRANSFERASE EIS"/>
    <property type="match status" value="1"/>
</dbReference>
<feature type="domain" description="Eis-like acetyltransferase" evidence="2">
    <location>
        <begin position="192"/>
        <end position="277"/>
    </location>
</feature>
<proteinExistence type="predicted"/>
<gene>
    <name evidence="3" type="ORF">IB211_02368</name>
</gene>
<dbReference type="SUPFAM" id="SSF55718">
    <property type="entry name" value="SCP-like"/>
    <property type="match status" value="1"/>
</dbReference>
<dbReference type="PANTHER" id="PTHR37817:SF1">
    <property type="entry name" value="N-ACETYLTRANSFERASE EIS"/>
    <property type="match status" value="1"/>
</dbReference>
<dbReference type="PATRIC" id="fig|1297617.4.peg.2440"/>
<dbReference type="Gene3D" id="3.30.1050.10">
    <property type="entry name" value="SCP2 sterol-binding domain"/>
    <property type="match status" value="1"/>
</dbReference>
<dbReference type="Pfam" id="PF13527">
    <property type="entry name" value="Acetyltransf_9"/>
    <property type="match status" value="1"/>
</dbReference>
<dbReference type="STRING" id="1297617.IB211_02368"/>
<dbReference type="eggNOG" id="COG4552">
    <property type="taxonomic scope" value="Bacteria"/>
</dbReference>
<organism evidence="3 4">
    <name type="scientific">Intestinimonas butyriciproducens</name>
    <dbReference type="NCBI Taxonomy" id="1297617"/>
    <lineage>
        <taxon>Bacteria</taxon>
        <taxon>Bacillati</taxon>
        <taxon>Bacillota</taxon>
        <taxon>Clostridia</taxon>
        <taxon>Eubacteriales</taxon>
        <taxon>Intestinimonas</taxon>
    </lineage>
</organism>
<dbReference type="InterPro" id="IPR036527">
    <property type="entry name" value="SCP2_sterol-bd_dom_sf"/>
</dbReference>
<dbReference type="Pfam" id="PF17668">
    <property type="entry name" value="Acetyltransf_17"/>
    <property type="match status" value="1"/>
</dbReference>
<evidence type="ECO:0000313" key="3">
    <source>
        <dbReference type="EMBL" id="ALP94759.1"/>
    </source>
</evidence>
<dbReference type="InterPro" id="IPR025559">
    <property type="entry name" value="Eis_dom"/>
</dbReference>
<dbReference type="GO" id="GO:0030649">
    <property type="term" value="P:aminoglycoside antibiotic catabolic process"/>
    <property type="evidence" value="ECO:0007669"/>
    <property type="project" value="TreeGrafter"/>
</dbReference>
<name>A0A0S2W6H9_9FIRM</name>
<keyword evidence="3" id="KW-0808">Transferase</keyword>
<evidence type="ECO:0000259" key="1">
    <source>
        <dbReference type="Pfam" id="PF13530"/>
    </source>
</evidence>
<dbReference type="Pfam" id="PF13530">
    <property type="entry name" value="SCP2_2"/>
    <property type="match status" value="1"/>
</dbReference>
<dbReference type="GO" id="GO:0034069">
    <property type="term" value="F:aminoglycoside N-acetyltransferase activity"/>
    <property type="evidence" value="ECO:0007669"/>
    <property type="project" value="TreeGrafter"/>
</dbReference>
<dbReference type="RefSeq" id="WP_058118131.1">
    <property type="nucleotide sequence ID" value="NZ_CP011307.1"/>
</dbReference>
<protein>
    <submittedName>
        <fullName evidence="3">Acetyltransferase</fullName>
    </submittedName>
</protein>
<dbReference type="AlphaFoldDB" id="A0A0S2W6H9"/>
<evidence type="ECO:0000259" key="2">
    <source>
        <dbReference type="Pfam" id="PF17668"/>
    </source>
</evidence>
<evidence type="ECO:0000313" key="4">
    <source>
        <dbReference type="Proteomes" id="UP000064844"/>
    </source>
</evidence>
<keyword evidence="4" id="KW-1185">Reference proteome</keyword>
<dbReference type="InterPro" id="IPR051554">
    <property type="entry name" value="Acetyltransferase_Eis"/>
</dbReference>
<feature type="domain" description="Enhanced intracellular survival protein" evidence="1">
    <location>
        <begin position="318"/>
        <end position="401"/>
    </location>
</feature>
<reference evidence="4" key="2">
    <citation type="submission" date="2015-04" db="EMBL/GenBank/DDBJ databases">
        <title>A butyrogenic pathway from the amino acid lysine in a human gut commensal.</title>
        <authorList>
            <person name="de Vos W.M."/>
            <person name="Bui N.T.P."/>
            <person name="Plugge C.M."/>
            <person name="Ritari J."/>
        </authorList>
    </citation>
    <scope>NUCLEOTIDE SEQUENCE [LARGE SCALE GENOMIC DNA]</scope>
    <source>
        <strain evidence="4">AF211</strain>
    </source>
</reference>
<dbReference type="InterPro" id="IPR041380">
    <property type="entry name" value="Acetyltransf_17"/>
</dbReference>
<accession>A0A0S2W6H9</accession>